<evidence type="ECO:0000313" key="2">
    <source>
        <dbReference type="EMBL" id="KAJ7334154.1"/>
    </source>
</evidence>
<feature type="compositionally biased region" description="Low complexity" evidence="1">
    <location>
        <begin position="382"/>
        <end position="407"/>
    </location>
</feature>
<feature type="region of interest" description="Disordered" evidence="1">
    <location>
        <begin position="898"/>
        <end position="1019"/>
    </location>
</feature>
<keyword evidence="3" id="KW-1185">Reference proteome</keyword>
<reference evidence="2" key="1">
    <citation type="submission" date="2023-03" db="EMBL/GenBank/DDBJ databases">
        <title>Massive genome expansion in bonnet fungi (Mycena s.s.) driven by repeated elements and novel gene families across ecological guilds.</title>
        <authorList>
            <consortium name="Lawrence Berkeley National Laboratory"/>
            <person name="Harder C.B."/>
            <person name="Miyauchi S."/>
            <person name="Viragh M."/>
            <person name="Kuo A."/>
            <person name="Thoen E."/>
            <person name="Andreopoulos B."/>
            <person name="Lu D."/>
            <person name="Skrede I."/>
            <person name="Drula E."/>
            <person name="Henrissat B."/>
            <person name="Morin E."/>
            <person name="Kohler A."/>
            <person name="Barry K."/>
            <person name="LaButti K."/>
            <person name="Morin E."/>
            <person name="Salamov A."/>
            <person name="Lipzen A."/>
            <person name="Mereny Z."/>
            <person name="Hegedus B."/>
            <person name="Baldrian P."/>
            <person name="Stursova M."/>
            <person name="Weitz H."/>
            <person name="Taylor A."/>
            <person name="Grigoriev I.V."/>
            <person name="Nagy L.G."/>
            <person name="Martin F."/>
            <person name="Kauserud H."/>
        </authorList>
    </citation>
    <scope>NUCLEOTIDE SEQUENCE</scope>
    <source>
        <strain evidence="2">CBHHK002</strain>
    </source>
</reference>
<dbReference type="EMBL" id="JARIHO010000033">
    <property type="protein sequence ID" value="KAJ7334154.1"/>
    <property type="molecule type" value="Genomic_DNA"/>
</dbReference>
<proteinExistence type="predicted"/>
<feature type="region of interest" description="Disordered" evidence="1">
    <location>
        <begin position="562"/>
        <end position="623"/>
    </location>
</feature>
<feature type="compositionally biased region" description="Basic residues" evidence="1">
    <location>
        <begin position="951"/>
        <end position="978"/>
    </location>
</feature>
<accession>A0AAD7ELV4</accession>
<feature type="region of interest" description="Disordered" evidence="1">
    <location>
        <begin position="1"/>
        <end position="22"/>
    </location>
</feature>
<feature type="region of interest" description="Disordered" evidence="1">
    <location>
        <begin position="373"/>
        <end position="452"/>
    </location>
</feature>
<name>A0AAD7ELV4_9AGAR</name>
<organism evidence="2 3">
    <name type="scientific">Mycena albidolilacea</name>
    <dbReference type="NCBI Taxonomy" id="1033008"/>
    <lineage>
        <taxon>Eukaryota</taxon>
        <taxon>Fungi</taxon>
        <taxon>Dikarya</taxon>
        <taxon>Basidiomycota</taxon>
        <taxon>Agaricomycotina</taxon>
        <taxon>Agaricomycetes</taxon>
        <taxon>Agaricomycetidae</taxon>
        <taxon>Agaricales</taxon>
        <taxon>Marasmiineae</taxon>
        <taxon>Mycenaceae</taxon>
        <taxon>Mycena</taxon>
    </lineage>
</organism>
<feature type="compositionally biased region" description="Polar residues" evidence="1">
    <location>
        <begin position="1"/>
        <end position="10"/>
    </location>
</feature>
<dbReference type="Proteomes" id="UP001218218">
    <property type="component" value="Unassembled WGS sequence"/>
</dbReference>
<comment type="caution">
    <text evidence="2">The sequence shown here is derived from an EMBL/GenBank/DDBJ whole genome shotgun (WGS) entry which is preliminary data.</text>
</comment>
<dbReference type="AlphaFoldDB" id="A0AAD7ELV4"/>
<feature type="compositionally biased region" description="Low complexity" evidence="1">
    <location>
        <begin position="435"/>
        <end position="452"/>
    </location>
</feature>
<gene>
    <name evidence="2" type="ORF">DFH08DRAFT_965898</name>
</gene>
<feature type="region of interest" description="Disordered" evidence="1">
    <location>
        <begin position="754"/>
        <end position="776"/>
    </location>
</feature>
<protein>
    <submittedName>
        <fullName evidence="2">Uncharacterized protein</fullName>
    </submittedName>
</protein>
<evidence type="ECO:0000313" key="3">
    <source>
        <dbReference type="Proteomes" id="UP001218218"/>
    </source>
</evidence>
<feature type="region of interest" description="Disordered" evidence="1">
    <location>
        <begin position="835"/>
        <end position="886"/>
    </location>
</feature>
<sequence length="1032" mass="113916">MLQISNNPRRGSQARHGTARLPSAAGYNDDPLVYSSLSFELWALPTISGRYVQRGSRLFELWSPNSMQLPFFPGERVENGTTNIHPDPSQRHFDGHTGKFDCLYAPQYFLPEHAHWAFMRRPHLVTSSDAAYDAYRPSVEVWICNANSSTHGQLPSSFVEGLRTVLRCFNREMEQLRAVHEQQLWASRPDYATEARLKALERMDVWSDVVDHGVAFQRGLREKEAWIALAKERKSKRNWGLAVLRDSAGTAAAADDQYIGLWINGASEEVYLSYLLARVPCFVVHKFPMANYTPTAVKPHPPTYSNFVDGTDIGDLIHHNAYDVAAQREPRASEATFLRMDGRAAEVCTSRRANVPRSSSMYCLTIEAPAPLPRIAPNRPIPQSAGSTGSSTSSRPLSLPLGPSQRSTARPIAHGTVKPPESRSESTRAPPPSAPRATGLSSPASSAPASKSNKYAALEIQQRRVDEARVEWVVPPPIARASKKSNGRFELAEYNNESAWILCGLKAQVDCSSTWYDREFGRCLHFGRYSAEEGVLDDDVFGAPVPRLPFFAIDGQTARPQKASSWMYRTRSPVRGDEGRQAQTPPPKRLPWAPGCGHYTREGGGQSSKGKGKDVKFDDSDDSDEGMDLADVVAAPMATNVVVIESLDNTFSAVAFEAIARDALYRSGARPITIVHARGQMWLRMEDVAEGQQALGGLGSLWPELCLGYRTDEDFEEETVFTTDRWLRLDEMEEVEENIPPLVTTRPSNVSALDSAAAQENQDLSTRPNSSNEDSRAQLTVAISTELANLSVDPEVLGTFLATVGVPRHLLVPCSSSPSPPPEVRVPFPGFSHLTVAPTSQSPPPLPEEHVTPTDSRPPPTAPRAMMLPLSDRLTDPPGPRPLHRIPLLDRLREPNVPLEQHLSNPPLATRIGNPPLRDRVDPASPSDVNHKQYHDELDEAPSPPNEPEPKKKKKKRGLHSGKDQQKRRKSKAARKGRTAGQDEGTQGDAIVIDSPISQPLASTSRVQLEDLEDGEISDSAFWKDKYERDSA</sequence>
<feature type="compositionally biased region" description="Polar residues" evidence="1">
    <location>
        <begin position="996"/>
        <end position="1007"/>
    </location>
</feature>
<evidence type="ECO:0000256" key="1">
    <source>
        <dbReference type="SAM" id="MobiDB-lite"/>
    </source>
</evidence>